<keyword evidence="10" id="KW-1185">Reference proteome</keyword>
<feature type="binding site" evidence="7">
    <location>
        <position position="71"/>
    </location>
    <ligand>
        <name>phosphoenolpyruvate</name>
        <dbReference type="ChEBI" id="CHEBI:58702"/>
    </ligand>
</feature>
<reference evidence="9 10" key="1">
    <citation type="submission" date="2020-07" db="EMBL/GenBank/DDBJ databases">
        <title>Moheibacter lacus sp. nov., a member of the family Flavobacteriaceae isolated from freshwater lake sediment.</title>
        <authorList>
            <person name="Liu Y."/>
        </authorList>
    </citation>
    <scope>NUCLEOTIDE SEQUENCE [LARGE SCALE GENOMIC DNA]</scope>
    <source>
        <strain evidence="9 10">BDHS18</strain>
    </source>
</reference>
<comment type="subcellular location">
    <subcellularLocation>
        <location evidence="7">Cytoplasm</location>
    </subcellularLocation>
</comment>
<dbReference type="PANTHER" id="PTHR21090:SF5">
    <property type="entry name" value="PENTAFUNCTIONAL AROM POLYPEPTIDE"/>
    <property type="match status" value="1"/>
</dbReference>
<dbReference type="GO" id="GO:0008652">
    <property type="term" value="P:amino acid biosynthetic process"/>
    <property type="evidence" value="ECO:0007669"/>
    <property type="project" value="UniProtKB-KW"/>
</dbReference>
<dbReference type="PROSITE" id="PS00885">
    <property type="entry name" value="EPSP_SYNTHASE_2"/>
    <property type="match status" value="1"/>
</dbReference>
<feature type="domain" description="Enolpyruvate transferase" evidence="8">
    <location>
        <begin position="64"/>
        <end position="399"/>
    </location>
</feature>
<keyword evidence="3 7" id="KW-0028">Amino-acid biosynthesis</keyword>
<dbReference type="PANTHER" id="PTHR21090">
    <property type="entry name" value="AROM/DEHYDROQUINATE SYNTHASE"/>
    <property type="match status" value="1"/>
</dbReference>
<organism evidence="9 10">
    <name type="scientific">Moheibacter lacus</name>
    <dbReference type="NCBI Taxonomy" id="2745851"/>
    <lineage>
        <taxon>Bacteria</taxon>
        <taxon>Pseudomonadati</taxon>
        <taxon>Bacteroidota</taxon>
        <taxon>Flavobacteriia</taxon>
        <taxon>Flavobacteriales</taxon>
        <taxon>Weeksellaceae</taxon>
        <taxon>Moheibacter</taxon>
    </lineage>
</organism>
<name>A0A838ZIB3_9FLAO</name>
<dbReference type="HAMAP" id="MF_00210">
    <property type="entry name" value="EPSP_synth"/>
    <property type="match status" value="1"/>
</dbReference>
<dbReference type="InterPro" id="IPR023193">
    <property type="entry name" value="EPSP_synthase_CS"/>
</dbReference>
<dbReference type="PIRSF" id="PIRSF000505">
    <property type="entry name" value="EPSPS"/>
    <property type="match status" value="1"/>
</dbReference>
<proteinExistence type="inferred from homology"/>
<dbReference type="InterPro" id="IPR001986">
    <property type="entry name" value="Enolpyruvate_Tfrase_dom"/>
</dbReference>
<dbReference type="GO" id="GO:0003866">
    <property type="term" value="F:3-phosphoshikimate 1-carboxyvinyltransferase activity"/>
    <property type="evidence" value="ECO:0007669"/>
    <property type="project" value="UniProtKB-UniRule"/>
</dbReference>
<keyword evidence="4 7" id="KW-0808">Transferase</keyword>
<feature type="binding site" evidence="7">
    <location>
        <position position="174"/>
    </location>
    <ligand>
        <name>3-phosphoshikimate</name>
        <dbReference type="ChEBI" id="CHEBI:145989"/>
    </ligand>
</feature>
<dbReference type="Pfam" id="PF00275">
    <property type="entry name" value="EPSP_synthase"/>
    <property type="match status" value="1"/>
</dbReference>
<dbReference type="InterPro" id="IPR013792">
    <property type="entry name" value="RNA3'P_cycl/enolpyr_Trfase_a/b"/>
</dbReference>
<feature type="binding site" evidence="7">
    <location>
        <position position="24"/>
    </location>
    <ligand>
        <name>3-phosphoshikimate</name>
        <dbReference type="ChEBI" id="CHEBI:145989"/>
    </ligand>
</feature>
<evidence type="ECO:0000256" key="2">
    <source>
        <dbReference type="ARBA" id="ARBA00009948"/>
    </source>
</evidence>
<dbReference type="EMBL" id="JACDZE010000001">
    <property type="protein sequence ID" value="MBA5629411.1"/>
    <property type="molecule type" value="Genomic_DNA"/>
</dbReference>
<evidence type="ECO:0000256" key="6">
    <source>
        <dbReference type="ARBA" id="ARBA00044633"/>
    </source>
</evidence>
<feature type="binding site" evidence="7">
    <location>
        <position position="367"/>
    </location>
    <ligand>
        <name>phosphoenolpyruvate</name>
        <dbReference type="ChEBI" id="CHEBI:58702"/>
    </ligand>
</feature>
<dbReference type="GO" id="GO:0009073">
    <property type="term" value="P:aromatic amino acid family biosynthetic process"/>
    <property type="evidence" value="ECO:0007669"/>
    <property type="project" value="UniProtKB-KW"/>
</dbReference>
<feature type="binding site" evidence="7">
    <location>
        <position position="293"/>
    </location>
    <ligand>
        <name>3-phosphoshikimate</name>
        <dbReference type="ChEBI" id="CHEBI:145989"/>
    </ligand>
</feature>
<evidence type="ECO:0000256" key="5">
    <source>
        <dbReference type="ARBA" id="ARBA00023141"/>
    </source>
</evidence>
<feature type="binding site" evidence="7">
    <location>
        <position position="146"/>
    </location>
    <ligand>
        <name>3-phosphoshikimate</name>
        <dbReference type="ChEBI" id="CHEBI:145989"/>
    </ligand>
</feature>
<comment type="similarity">
    <text evidence="2 7">Belongs to the EPSP synthase family.</text>
</comment>
<evidence type="ECO:0000259" key="8">
    <source>
        <dbReference type="Pfam" id="PF00275"/>
    </source>
</evidence>
<evidence type="ECO:0000256" key="1">
    <source>
        <dbReference type="ARBA" id="ARBA00004811"/>
    </source>
</evidence>
<dbReference type="Proteomes" id="UP000552241">
    <property type="component" value="Unassembled WGS sequence"/>
</dbReference>
<feature type="binding site" evidence="7">
    <location>
        <position position="23"/>
    </location>
    <ligand>
        <name>phosphoenolpyruvate</name>
        <dbReference type="ChEBI" id="CHEBI:58702"/>
    </ligand>
</feature>
<dbReference type="CDD" id="cd01556">
    <property type="entry name" value="EPSP_synthase"/>
    <property type="match status" value="1"/>
</dbReference>
<dbReference type="AlphaFoldDB" id="A0A838ZIB3"/>
<dbReference type="GO" id="GO:0009423">
    <property type="term" value="P:chorismate biosynthetic process"/>
    <property type="evidence" value="ECO:0007669"/>
    <property type="project" value="UniProtKB-UniRule"/>
</dbReference>
<gene>
    <name evidence="7" type="primary">aroA</name>
    <name evidence="9" type="ORF">HU137_06450</name>
</gene>
<dbReference type="GO" id="GO:0005737">
    <property type="term" value="C:cytoplasm"/>
    <property type="evidence" value="ECO:0007669"/>
    <property type="project" value="UniProtKB-SubCell"/>
</dbReference>
<evidence type="ECO:0000256" key="3">
    <source>
        <dbReference type="ARBA" id="ARBA00022605"/>
    </source>
</evidence>
<dbReference type="RefSeq" id="WP_182042966.1">
    <property type="nucleotide sequence ID" value="NZ_JACDZE010000001.1"/>
</dbReference>
<dbReference type="UniPathway" id="UPA00053">
    <property type="reaction ID" value="UER00089"/>
</dbReference>
<keyword evidence="7" id="KW-0963">Cytoplasm</keyword>
<feature type="binding site" evidence="7">
    <location>
        <position position="100"/>
    </location>
    <ligand>
        <name>phosphoenolpyruvate</name>
        <dbReference type="ChEBI" id="CHEBI:58702"/>
    </ligand>
</feature>
<feature type="binding site" evidence="7">
    <location>
        <position position="320"/>
    </location>
    <ligand>
        <name>3-phosphoshikimate</name>
        <dbReference type="ChEBI" id="CHEBI:145989"/>
    </ligand>
</feature>
<comment type="caution">
    <text evidence="7">Lacks conserved residue(s) required for the propagation of feature annotation.</text>
</comment>
<comment type="subunit">
    <text evidence="7">Monomer.</text>
</comment>
<feature type="binding site" evidence="7">
    <location>
        <position position="147"/>
    </location>
    <ligand>
        <name>3-phosphoshikimate</name>
        <dbReference type="ChEBI" id="CHEBI:145989"/>
    </ligand>
</feature>
<dbReference type="InterPro" id="IPR036968">
    <property type="entry name" value="Enolpyruvate_Tfrase_sf"/>
</dbReference>
<comment type="function">
    <text evidence="7">Catalyzes the transfer of the enolpyruvyl moiety of phosphoenolpyruvate (PEP) to the 5-hydroxyl of shikimate-3-phosphate (S3P) to produce enolpyruvyl shikimate-3-phosphate and inorganic phosphate.</text>
</comment>
<evidence type="ECO:0000313" key="10">
    <source>
        <dbReference type="Proteomes" id="UP000552241"/>
    </source>
</evidence>
<feature type="binding site" evidence="7">
    <location>
        <position position="23"/>
    </location>
    <ligand>
        <name>3-phosphoshikimate</name>
        <dbReference type="ChEBI" id="CHEBI:145989"/>
    </ligand>
</feature>
<comment type="caution">
    <text evidence="9">The sequence shown here is derived from an EMBL/GenBank/DDBJ whole genome shotgun (WGS) entry which is preliminary data.</text>
</comment>
<dbReference type="InterPro" id="IPR006264">
    <property type="entry name" value="EPSP_synthase"/>
</dbReference>
<feature type="binding site" evidence="7">
    <location>
        <position position="148"/>
    </location>
    <ligand>
        <name>phosphoenolpyruvate</name>
        <dbReference type="ChEBI" id="CHEBI:58702"/>
    </ligand>
</feature>
<feature type="binding site" evidence="7">
    <location>
        <position position="324"/>
    </location>
    <ligand>
        <name>phosphoenolpyruvate</name>
        <dbReference type="ChEBI" id="CHEBI:58702"/>
    </ligand>
</feature>
<protein>
    <recommendedName>
        <fullName evidence="7">3-phosphoshikimate 1-carboxyvinyltransferase</fullName>
        <ecNumber evidence="7">2.5.1.19</ecNumber>
    </recommendedName>
    <alternativeName>
        <fullName evidence="7">5-enolpyruvylshikimate-3-phosphate synthase</fullName>
        <shortName evidence="7">EPSP synthase</shortName>
        <shortName evidence="7">EPSPS</shortName>
    </alternativeName>
</protein>
<feature type="binding site" evidence="7">
    <location>
        <position position="148"/>
    </location>
    <ligand>
        <name>3-phosphoshikimate</name>
        <dbReference type="ChEBI" id="CHEBI:145989"/>
    </ligand>
</feature>
<dbReference type="EC" id="2.5.1.19" evidence="7"/>
<feature type="binding site" evidence="7">
    <location>
        <position position="28"/>
    </location>
    <ligand>
        <name>3-phosphoshikimate</name>
        <dbReference type="ChEBI" id="CHEBI:145989"/>
    </ligand>
</feature>
<accession>A0A838ZIB3</accession>
<feature type="active site" description="Proton acceptor" evidence="7">
    <location>
        <position position="293"/>
    </location>
</feature>
<comment type="pathway">
    <text evidence="1 7">Metabolic intermediate biosynthesis; chorismate biosynthesis; chorismate from D-erythrose 4-phosphate and phosphoenolpyruvate: step 6/7.</text>
</comment>
<evidence type="ECO:0000256" key="7">
    <source>
        <dbReference type="HAMAP-Rule" id="MF_00210"/>
    </source>
</evidence>
<feature type="binding site" evidence="7">
    <location>
        <position position="391"/>
    </location>
    <ligand>
        <name>phosphoenolpyruvate</name>
        <dbReference type="ChEBI" id="CHEBI:58702"/>
    </ligand>
</feature>
<comment type="catalytic activity">
    <reaction evidence="6">
        <text>3-phosphoshikimate + phosphoenolpyruvate = 5-O-(1-carboxyvinyl)-3-phosphoshikimate + phosphate</text>
        <dbReference type="Rhea" id="RHEA:21256"/>
        <dbReference type="ChEBI" id="CHEBI:43474"/>
        <dbReference type="ChEBI" id="CHEBI:57701"/>
        <dbReference type="ChEBI" id="CHEBI:58702"/>
        <dbReference type="ChEBI" id="CHEBI:145989"/>
        <dbReference type="EC" id="2.5.1.19"/>
    </reaction>
    <physiologicalReaction direction="left-to-right" evidence="6">
        <dbReference type="Rhea" id="RHEA:21257"/>
    </physiologicalReaction>
</comment>
<keyword evidence="5 7" id="KW-0057">Aromatic amino acid biosynthesis</keyword>
<evidence type="ECO:0000313" key="9">
    <source>
        <dbReference type="EMBL" id="MBA5629411.1"/>
    </source>
</evidence>
<sequence>MGSLVLNNNKKDISGEISISGSKSENNRLLILNALFGNPIQLKNLSNSEDSELLQKALKSTSETIDIHHAGTAMRFLTAFYSIQEGKEVLLTGSERMKERPIGVLVEALRSLGADIYFVEKEGFPPLKIVGKKLEKDFVELNANVSSQFITALMLIAPKLSNGLKIKLNGKITSLPYLEMTIQMMNQVGLKAERIENEIQIYPVENIKNQEFTVESDWSSVSYFYSIAALSNSADLKINSFKTESLQGDAKLIEIYRNHFGVATDFSQNQIRLKKIEKFNPEHFEINLNDTPDIAQTIAVTCAGLKVKCKLTGLETLKVKETDRLVALQNELFKIGAVTEITENSLEIIYFIPPEKLPKIKTYNDHRMAMSFAAFAMVQNLEIENPEVVVKSYPDFWKDIEKIGITSIAK</sequence>
<evidence type="ECO:0000256" key="4">
    <source>
        <dbReference type="ARBA" id="ARBA00022679"/>
    </source>
</evidence>
<dbReference type="SUPFAM" id="SSF55205">
    <property type="entry name" value="EPT/RTPC-like"/>
    <property type="match status" value="1"/>
</dbReference>
<dbReference type="Gene3D" id="3.65.10.10">
    <property type="entry name" value="Enolpyruvate transferase domain"/>
    <property type="match status" value="3"/>
</dbReference>